<dbReference type="PANTHER" id="PTHR22939">
    <property type="entry name" value="SERINE PROTEASE FAMILY S1C HTRA-RELATED"/>
    <property type="match status" value="1"/>
</dbReference>
<keyword evidence="1" id="KW-0732">Signal</keyword>
<evidence type="ECO:0000259" key="2">
    <source>
        <dbReference type="PROSITE" id="PS50853"/>
    </source>
</evidence>
<proteinExistence type="predicted"/>
<reference evidence="3" key="1">
    <citation type="submission" date="2016-04" db="EMBL/GenBank/DDBJ databases">
        <authorList>
            <person name="Evans L.H."/>
            <person name="Alamgir A."/>
            <person name="Owens N."/>
            <person name="Weber N.D."/>
            <person name="Virtaneva K."/>
            <person name="Barbian K."/>
            <person name="Babar A."/>
            <person name="Rosenke K."/>
        </authorList>
    </citation>
    <scope>NUCLEOTIDE SEQUENCE</scope>
    <source>
        <strain evidence="3">86</strain>
    </source>
</reference>
<dbReference type="InterPro" id="IPR012854">
    <property type="entry name" value="Cu_amine_oxidase-like_N"/>
</dbReference>
<protein>
    <recommendedName>
        <fullName evidence="2">Fibronectin type-III domain-containing protein</fullName>
    </recommendedName>
</protein>
<dbReference type="PANTHER" id="PTHR22939:SF129">
    <property type="entry name" value="SERINE PROTEASE HTRA2, MITOCHONDRIAL"/>
    <property type="match status" value="1"/>
</dbReference>
<name>A0A212JJH7_9FIRM</name>
<dbReference type="Pfam" id="PF13365">
    <property type="entry name" value="Trypsin_2"/>
    <property type="match status" value="1"/>
</dbReference>
<gene>
    <name evidence="3" type="ORF">KL86CLO1_11223</name>
</gene>
<dbReference type="SUPFAM" id="SSF55383">
    <property type="entry name" value="Copper amine oxidase, domain N"/>
    <property type="match status" value="1"/>
</dbReference>
<dbReference type="InterPro" id="IPR001940">
    <property type="entry name" value="Peptidase_S1C"/>
</dbReference>
<dbReference type="EMBL" id="FLUN01000001">
    <property type="protein sequence ID" value="SBV99577.1"/>
    <property type="molecule type" value="Genomic_DNA"/>
</dbReference>
<dbReference type="Gene3D" id="2.60.40.10">
    <property type="entry name" value="Immunoglobulins"/>
    <property type="match status" value="1"/>
</dbReference>
<dbReference type="Gene3D" id="3.30.457.10">
    <property type="entry name" value="Copper amine oxidase-like, N-terminal domain"/>
    <property type="match status" value="1"/>
</dbReference>
<feature type="signal peptide" evidence="1">
    <location>
        <begin position="1"/>
        <end position="28"/>
    </location>
</feature>
<dbReference type="InterPro" id="IPR013783">
    <property type="entry name" value="Ig-like_fold"/>
</dbReference>
<dbReference type="InterPro" id="IPR036582">
    <property type="entry name" value="Mao_N_sf"/>
</dbReference>
<dbReference type="AlphaFoldDB" id="A0A212JJH7"/>
<evidence type="ECO:0000313" key="3">
    <source>
        <dbReference type="EMBL" id="SBV99577.1"/>
    </source>
</evidence>
<dbReference type="InterPro" id="IPR036116">
    <property type="entry name" value="FN3_sf"/>
</dbReference>
<dbReference type="SUPFAM" id="SSF49265">
    <property type="entry name" value="Fibronectin type III"/>
    <property type="match status" value="1"/>
</dbReference>
<dbReference type="InterPro" id="IPR009003">
    <property type="entry name" value="Peptidase_S1_PA"/>
</dbReference>
<dbReference type="InterPro" id="IPR003961">
    <property type="entry name" value="FN3_dom"/>
</dbReference>
<dbReference type="GO" id="GO:0004252">
    <property type="term" value="F:serine-type endopeptidase activity"/>
    <property type="evidence" value="ECO:0007669"/>
    <property type="project" value="InterPro"/>
</dbReference>
<dbReference type="PROSITE" id="PS50853">
    <property type="entry name" value="FN3"/>
    <property type="match status" value="1"/>
</dbReference>
<dbReference type="GO" id="GO:0006508">
    <property type="term" value="P:proteolysis"/>
    <property type="evidence" value="ECO:0007669"/>
    <property type="project" value="InterPro"/>
</dbReference>
<dbReference type="Pfam" id="PF07833">
    <property type="entry name" value="Cu_amine_oxidN1"/>
    <property type="match status" value="1"/>
</dbReference>
<sequence>MKRGWFKRLGALVMMAALAAALTNGAGAAGKSVDIYINGALLNIPPSFGEPFYDSNNRIQIPMRYIIESCGYDVVWNSAQQTATIPTKEGDVVITLGNSAITTPKGNVTMDTNAMAKDNRTYIPLRFALESLGFKVEWSAGAIADKVSITGEIGASSKRVPMTAAEVSKLASPAVFYIEVSGLDQVPFAGGSGFFIDPSGVGVTNYHVIEDAYNAKITMVDGSVYEMGMILYYNKERDIAVFDALPTDSGIKKMNVPYLNLATPSSIHNGDTVYAIGSPLGLQNSITDGLVSNSNRVFEGGSQSYIQTSAPISHGNSGGPLLNQFGEVIGINTASIADGQNLNFAVPVSDLAQVDYNDKTNWMFLFEVADLEKTISPPTNIRVVSEDASGVYVQWDPVEGADYYYFYYQENGEDTFWYDEDETYGGPMRMYYYGGTGSHSVSYTGLLAGHTYNIVVTSVKDGVESADSQVFTFTKKQTSSGNSGIVYYKDAWWCPDFGAISGSTYVFSASNDGFYGYWYKNYTADGITKYGETLRSLGYEVDYDMMLAMDMAVYRHPITMRVIMFGFGDTAGEYVLYTQ</sequence>
<dbReference type="PRINTS" id="PR00834">
    <property type="entry name" value="PROTEASES2C"/>
</dbReference>
<dbReference type="SUPFAM" id="SSF50494">
    <property type="entry name" value="Trypsin-like serine proteases"/>
    <property type="match status" value="1"/>
</dbReference>
<evidence type="ECO:0000256" key="1">
    <source>
        <dbReference type="SAM" id="SignalP"/>
    </source>
</evidence>
<dbReference type="Gene3D" id="2.40.10.120">
    <property type="match status" value="1"/>
</dbReference>
<dbReference type="CDD" id="cd00063">
    <property type="entry name" value="FN3"/>
    <property type="match status" value="1"/>
</dbReference>
<organism evidence="3">
    <name type="scientific">uncultured Eubacteriales bacterium</name>
    <dbReference type="NCBI Taxonomy" id="172733"/>
    <lineage>
        <taxon>Bacteria</taxon>
        <taxon>Bacillati</taxon>
        <taxon>Bacillota</taxon>
        <taxon>Clostridia</taxon>
        <taxon>Eubacteriales</taxon>
        <taxon>environmental samples</taxon>
    </lineage>
</organism>
<accession>A0A212JJH7</accession>
<dbReference type="SMART" id="SM00060">
    <property type="entry name" value="FN3"/>
    <property type="match status" value="1"/>
</dbReference>
<feature type="domain" description="Fibronectin type-III" evidence="2">
    <location>
        <begin position="377"/>
        <end position="478"/>
    </location>
</feature>
<dbReference type="Pfam" id="PF00041">
    <property type="entry name" value="fn3"/>
    <property type="match status" value="1"/>
</dbReference>
<feature type="chain" id="PRO_5013120916" description="Fibronectin type-III domain-containing protein" evidence="1">
    <location>
        <begin position="29"/>
        <end position="579"/>
    </location>
</feature>